<evidence type="ECO:0000256" key="1">
    <source>
        <dbReference type="SAM" id="MobiDB-lite"/>
    </source>
</evidence>
<accession>A0A8H6T035</accession>
<dbReference type="GeneID" id="59344725"/>
<reference evidence="2" key="1">
    <citation type="submission" date="2020-05" db="EMBL/GenBank/DDBJ databases">
        <title>Mycena genomes resolve the evolution of fungal bioluminescence.</title>
        <authorList>
            <person name="Tsai I.J."/>
        </authorList>
    </citation>
    <scope>NUCLEOTIDE SEQUENCE</scope>
    <source>
        <strain evidence="2">171206Taipei</strain>
    </source>
</reference>
<dbReference type="EMBL" id="JACAZF010000004">
    <property type="protein sequence ID" value="KAF7307482.1"/>
    <property type="molecule type" value="Genomic_DNA"/>
</dbReference>
<evidence type="ECO:0000313" key="3">
    <source>
        <dbReference type="Proteomes" id="UP000636479"/>
    </source>
</evidence>
<sequence length="119" mass="12767">MERPPVADSTRQTSRIPASGRMLQLTPRNFDVFPRFAFMGRQLDNMHEDDRETRAHPPAAGSLCFRSGANGSTSGGERANSLARGSMVDQPSGCRGSNGTLGKAHHFASFPVGGSHLRA</sequence>
<keyword evidence="3" id="KW-1185">Reference proteome</keyword>
<name>A0A8H6T035_9AGAR</name>
<proteinExistence type="predicted"/>
<protein>
    <submittedName>
        <fullName evidence="2">Uncharacterized protein</fullName>
    </submittedName>
</protein>
<dbReference type="Proteomes" id="UP000636479">
    <property type="component" value="Unassembled WGS sequence"/>
</dbReference>
<evidence type="ECO:0000313" key="2">
    <source>
        <dbReference type="EMBL" id="KAF7307482.1"/>
    </source>
</evidence>
<gene>
    <name evidence="2" type="ORF">MIND_00542700</name>
</gene>
<dbReference type="AlphaFoldDB" id="A0A8H6T035"/>
<dbReference type="RefSeq" id="XP_037222501.1">
    <property type="nucleotide sequence ID" value="XM_037362209.1"/>
</dbReference>
<organism evidence="2 3">
    <name type="scientific">Mycena indigotica</name>
    <dbReference type="NCBI Taxonomy" id="2126181"/>
    <lineage>
        <taxon>Eukaryota</taxon>
        <taxon>Fungi</taxon>
        <taxon>Dikarya</taxon>
        <taxon>Basidiomycota</taxon>
        <taxon>Agaricomycotina</taxon>
        <taxon>Agaricomycetes</taxon>
        <taxon>Agaricomycetidae</taxon>
        <taxon>Agaricales</taxon>
        <taxon>Marasmiineae</taxon>
        <taxon>Mycenaceae</taxon>
        <taxon>Mycena</taxon>
    </lineage>
</organism>
<comment type="caution">
    <text evidence="2">The sequence shown here is derived from an EMBL/GenBank/DDBJ whole genome shotgun (WGS) entry which is preliminary data.</text>
</comment>
<feature type="region of interest" description="Disordered" evidence="1">
    <location>
        <begin position="47"/>
        <end position="100"/>
    </location>
</feature>